<evidence type="ECO:0000259" key="13">
    <source>
        <dbReference type="Pfam" id="PF26002"/>
    </source>
</evidence>
<keyword evidence="7 9" id="KW-1133">Transmembrane helix</keyword>
<evidence type="ECO:0000256" key="4">
    <source>
        <dbReference type="ARBA" id="ARBA00022475"/>
    </source>
</evidence>
<dbReference type="InterPro" id="IPR050739">
    <property type="entry name" value="MFP"/>
</dbReference>
<keyword evidence="8 9" id="KW-0472">Membrane</keyword>
<dbReference type="EMBL" id="NOXS01000033">
    <property type="protein sequence ID" value="OYQ17851.1"/>
    <property type="molecule type" value="Genomic_DNA"/>
</dbReference>
<sequence>MSNGTLAPRPASGEPVPTDRNNPVVTLQGVEFQEVADHTTPINYRKPMRFGLAAIVLGVGVFGVWASLAPLDAAVVAHGTLVVESKRKTVQHLEGGIIKDLLVRDGQAVTEGQPVIRLDPTRAQANLTLAQGQLDAAMALDARLVAERDRAKEIAFPQELLSRAAEPQVKQLMDVQRRQFVERRLSLDNQMAINEQRIEQLRAQIQGFRVLEQSKLEQIQLYEGQLVGLRDLEKKGFFPKSRLLEMERDLARIKGDRGNDIQSMARSEMAIGETKLQTAQLRQKFTEDVLAQLRDTQNQIADLRQRVVAAQDVLTRLDVIAPQSGVVQNMKFSTVGGVIQPGQALMEIVPVDDRLIVEAQVTPNDIEAIHLGQAAELRFSTLNARHTPVIDAKVITATPDRLIDERSGAPYFMVKLEVVPGQEEKLGDLKLQAGLPVDAMVKVAPRSALEYMVQPLTDHIFRALTER</sequence>
<evidence type="ECO:0000256" key="2">
    <source>
        <dbReference type="ARBA" id="ARBA00009477"/>
    </source>
</evidence>
<feature type="coiled-coil region" evidence="10">
    <location>
        <begin position="286"/>
        <end position="313"/>
    </location>
</feature>
<keyword evidence="3 9" id="KW-0813">Transport</keyword>
<proteinExistence type="inferred from homology"/>
<dbReference type="Pfam" id="PF25994">
    <property type="entry name" value="HH_AprE"/>
    <property type="match status" value="1"/>
</dbReference>
<gene>
    <name evidence="14" type="ORF">CHR90_12820</name>
</gene>
<evidence type="ECO:0000256" key="10">
    <source>
        <dbReference type="SAM" id="Coils"/>
    </source>
</evidence>
<dbReference type="PRINTS" id="PR01490">
    <property type="entry name" value="RTXTOXIND"/>
</dbReference>
<dbReference type="Gene3D" id="2.40.50.100">
    <property type="match status" value="1"/>
</dbReference>
<keyword evidence="10" id="KW-0175">Coiled coil</keyword>
<dbReference type="Gene3D" id="2.40.30.170">
    <property type="match status" value="1"/>
</dbReference>
<dbReference type="GO" id="GO:0015031">
    <property type="term" value="P:protein transport"/>
    <property type="evidence" value="ECO:0007669"/>
    <property type="project" value="InterPro"/>
</dbReference>
<keyword evidence="15" id="KW-1185">Reference proteome</keyword>
<reference evidence="14 15" key="1">
    <citation type="submission" date="2017-07" db="EMBL/GenBank/DDBJ databases">
        <title>Elstera cyanobacteriorum sp. nov., a novel bacterium isolated from cyanobacterial aggregates in a eutrophic lake.</title>
        <authorList>
            <person name="Cai H."/>
        </authorList>
    </citation>
    <scope>NUCLEOTIDE SEQUENCE [LARGE SCALE GENOMIC DNA]</scope>
    <source>
        <strain evidence="14 15">TH019</strain>
    </source>
</reference>
<organism evidence="14 15">
    <name type="scientific">Elstera cyanobacteriorum</name>
    <dbReference type="NCBI Taxonomy" id="2022747"/>
    <lineage>
        <taxon>Bacteria</taxon>
        <taxon>Pseudomonadati</taxon>
        <taxon>Pseudomonadota</taxon>
        <taxon>Alphaproteobacteria</taxon>
        <taxon>Rhodospirillales</taxon>
        <taxon>Rhodospirillaceae</taxon>
        <taxon>Elstera</taxon>
    </lineage>
</organism>
<keyword evidence="5 9" id="KW-0997">Cell inner membrane</keyword>
<evidence type="ECO:0000256" key="11">
    <source>
        <dbReference type="SAM" id="MobiDB-lite"/>
    </source>
</evidence>
<evidence type="ECO:0000256" key="8">
    <source>
        <dbReference type="ARBA" id="ARBA00023136"/>
    </source>
</evidence>
<feature type="domain" description="AprE-like beta-barrel" evidence="13">
    <location>
        <begin position="355"/>
        <end position="443"/>
    </location>
</feature>
<evidence type="ECO:0000256" key="3">
    <source>
        <dbReference type="ARBA" id="ARBA00022448"/>
    </source>
</evidence>
<comment type="subcellular location">
    <subcellularLocation>
        <location evidence="1 9">Cell inner membrane</location>
        <topology evidence="1 9">Single-pass membrane protein</topology>
    </subcellularLocation>
</comment>
<feature type="region of interest" description="Disordered" evidence="11">
    <location>
        <begin position="1"/>
        <end position="22"/>
    </location>
</feature>
<dbReference type="PANTHER" id="PTHR30386:SF17">
    <property type="entry name" value="ALKALINE PROTEASE SECRETION PROTEIN APRE"/>
    <property type="match status" value="1"/>
</dbReference>
<dbReference type="InterPro" id="IPR058982">
    <property type="entry name" value="Beta-barrel_AprE"/>
</dbReference>
<evidence type="ECO:0000256" key="7">
    <source>
        <dbReference type="ARBA" id="ARBA00022989"/>
    </source>
</evidence>
<dbReference type="OrthoDB" id="9810980at2"/>
<dbReference type="RefSeq" id="WP_094409413.1">
    <property type="nucleotide sequence ID" value="NZ_BMJZ01000002.1"/>
</dbReference>
<evidence type="ECO:0000259" key="12">
    <source>
        <dbReference type="Pfam" id="PF25994"/>
    </source>
</evidence>
<dbReference type="PANTHER" id="PTHR30386">
    <property type="entry name" value="MEMBRANE FUSION SUBUNIT OF EMRAB-TOLC MULTIDRUG EFFLUX PUMP"/>
    <property type="match status" value="1"/>
</dbReference>
<dbReference type="SUPFAM" id="SSF111369">
    <property type="entry name" value="HlyD-like secretion proteins"/>
    <property type="match status" value="1"/>
</dbReference>
<evidence type="ECO:0000256" key="9">
    <source>
        <dbReference type="RuleBase" id="RU365093"/>
    </source>
</evidence>
<dbReference type="InterPro" id="IPR010129">
    <property type="entry name" value="T1SS_HlyD"/>
</dbReference>
<name>A0A255XLT2_9PROT</name>
<evidence type="ECO:0000313" key="14">
    <source>
        <dbReference type="EMBL" id="OYQ17851.1"/>
    </source>
</evidence>
<dbReference type="GO" id="GO:0005886">
    <property type="term" value="C:plasma membrane"/>
    <property type="evidence" value="ECO:0007669"/>
    <property type="project" value="UniProtKB-SubCell"/>
</dbReference>
<protein>
    <recommendedName>
        <fullName evidence="9">Membrane fusion protein (MFP) family protein</fullName>
    </recommendedName>
</protein>
<comment type="similarity">
    <text evidence="2 9">Belongs to the membrane fusion protein (MFP) (TC 8.A.1) family.</text>
</comment>
<feature type="transmembrane region" description="Helical" evidence="9">
    <location>
        <begin position="50"/>
        <end position="68"/>
    </location>
</feature>
<evidence type="ECO:0000313" key="15">
    <source>
        <dbReference type="Proteomes" id="UP000216361"/>
    </source>
</evidence>
<evidence type="ECO:0000256" key="6">
    <source>
        <dbReference type="ARBA" id="ARBA00022692"/>
    </source>
</evidence>
<feature type="domain" description="AprE-like long alpha-helical hairpin" evidence="12">
    <location>
        <begin position="123"/>
        <end position="313"/>
    </location>
</feature>
<dbReference type="InterPro" id="IPR058781">
    <property type="entry name" value="HH_AprE-like"/>
</dbReference>
<comment type="caution">
    <text evidence="14">The sequence shown here is derived from an EMBL/GenBank/DDBJ whole genome shotgun (WGS) entry which is preliminary data.</text>
</comment>
<evidence type="ECO:0000256" key="1">
    <source>
        <dbReference type="ARBA" id="ARBA00004377"/>
    </source>
</evidence>
<dbReference type="Proteomes" id="UP000216361">
    <property type="component" value="Unassembled WGS sequence"/>
</dbReference>
<keyword evidence="4 9" id="KW-1003">Cell membrane</keyword>
<accession>A0A255XLT2</accession>
<evidence type="ECO:0000256" key="5">
    <source>
        <dbReference type="ARBA" id="ARBA00022519"/>
    </source>
</evidence>
<keyword evidence="6 9" id="KW-0812">Transmembrane</keyword>
<dbReference type="AlphaFoldDB" id="A0A255XLT2"/>
<dbReference type="Pfam" id="PF26002">
    <property type="entry name" value="Beta-barrel_AprE"/>
    <property type="match status" value="1"/>
</dbReference>
<dbReference type="NCBIfam" id="TIGR01843">
    <property type="entry name" value="type_I_hlyD"/>
    <property type="match status" value="1"/>
</dbReference>